<dbReference type="PANTHER" id="PTHR30290:SF9">
    <property type="entry name" value="OLIGOPEPTIDE-BINDING PROTEIN APPA"/>
    <property type="match status" value="1"/>
</dbReference>
<dbReference type="GO" id="GO:0042597">
    <property type="term" value="C:periplasmic space"/>
    <property type="evidence" value="ECO:0007669"/>
    <property type="project" value="UniProtKB-ARBA"/>
</dbReference>
<evidence type="ECO:0000313" key="7">
    <source>
        <dbReference type="Proteomes" id="UP000198327"/>
    </source>
</evidence>
<dbReference type="Gene3D" id="3.40.190.10">
    <property type="entry name" value="Periplasmic binding protein-like II"/>
    <property type="match status" value="1"/>
</dbReference>
<evidence type="ECO:0000256" key="2">
    <source>
        <dbReference type="ARBA" id="ARBA00022448"/>
    </source>
</evidence>
<dbReference type="Pfam" id="PF00496">
    <property type="entry name" value="SBP_bac_5"/>
    <property type="match status" value="1"/>
</dbReference>
<feature type="compositionally biased region" description="Polar residues" evidence="4">
    <location>
        <begin position="8"/>
        <end position="18"/>
    </location>
</feature>
<feature type="region of interest" description="Disordered" evidence="4">
    <location>
        <begin position="1"/>
        <end position="23"/>
    </location>
</feature>
<dbReference type="InterPro" id="IPR000914">
    <property type="entry name" value="SBP_5_dom"/>
</dbReference>
<dbReference type="Proteomes" id="UP000198327">
    <property type="component" value="Unassembled WGS sequence"/>
</dbReference>
<reference evidence="7" key="1">
    <citation type="submission" date="2017-06" db="EMBL/GenBank/DDBJ databases">
        <authorList>
            <person name="Varghese N."/>
            <person name="Submissions S."/>
        </authorList>
    </citation>
    <scope>NUCLEOTIDE SEQUENCE [LARGE SCALE GENOMIC DNA]</scope>
    <source>
        <strain evidence="7">JCM 23211</strain>
    </source>
</reference>
<dbReference type="Gene3D" id="3.10.105.10">
    <property type="entry name" value="Dipeptide-binding Protein, Domain 3"/>
    <property type="match status" value="1"/>
</dbReference>
<comment type="similarity">
    <text evidence="1">Belongs to the bacterial solute-binding protein 5 family.</text>
</comment>
<dbReference type="RefSeq" id="WP_245865358.1">
    <property type="nucleotide sequence ID" value="NZ_FZOW01000004.1"/>
</dbReference>
<keyword evidence="2" id="KW-0813">Transport</keyword>
<dbReference type="PANTHER" id="PTHR30290">
    <property type="entry name" value="PERIPLASMIC BINDING COMPONENT OF ABC TRANSPORTER"/>
    <property type="match status" value="1"/>
</dbReference>
<keyword evidence="3" id="KW-0732">Signal</keyword>
<keyword evidence="7" id="KW-1185">Reference proteome</keyword>
<dbReference type="SUPFAM" id="SSF53850">
    <property type="entry name" value="Periplasmic binding protein-like II"/>
    <property type="match status" value="1"/>
</dbReference>
<evidence type="ECO:0000259" key="5">
    <source>
        <dbReference type="Pfam" id="PF00496"/>
    </source>
</evidence>
<dbReference type="InterPro" id="IPR039424">
    <property type="entry name" value="SBP_5"/>
</dbReference>
<dbReference type="EMBL" id="FZOW01000004">
    <property type="protein sequence ID" value="SNS66607.1"/>
    <property type="molecule type" value="Genomic_DNA"/>
</dbReference>
<accession>A0A239GBR1</accession>
<dbReference type="GO" id="GO:0015833">
    <property type="term" value="P:peptide transport"/>
    <property type="evidence" value="ECO:0007669"/>
    <property type="project" value="TreeGrafter"/>
</dbReference>
<evidence type="ECO:0000256" key="3">
    <source>
        <dbReference type="ARBA" id="ARBA00022729"/>
    </source>
</evidence>
<organism evidence="6 7">
    <name type="scientific">Rhodococcoides kyotonense</name>
    <dbReference type="NCBI Taxonomy" id="398843"/>
    <lineage>
        <taxon>Bacteria</taxon>
        <taxon>Bacillati</taxon>
        <taxon>Actinomycetota</taxon>
        <taxon>Actinomycetes</taxon>
        <taxon>Mycobacteriales</taxon>
        <taxon>Nocardiaceae</taxon>
        <taxon>Rhodococcoides</taxon>
    </lineage>
</organism>
<dbReference type="PIRSF" id="PIRSF002741">
    <property type="entry name" value="MppA"/>
    <property type="match status" value="1"/>
</dbReference>
<evidence type="ECO:0000313" key="6">
    <source>
        <dbReference type="EMBL" id="SNS66607.1"/>
    </source>
</evidence>
<feature type="domain" description="Solute-binding protein family 5" evidence="5">
    <location>
        <begin position="107"/>
        <end position="468"/>
    </location>
</feature>
<dbReference type="GO" id="GO:1904680">
    <property type="term" value="F:peptide transmembrane transporter activity"/>
    <property type="evidence" value="ECO:0007669"/>
    <property type="project" value="TreeGrafter"/>
</dbReference>
<dbReference type="CDD" id="cd08492">
    <property type="entry name" value="PBP2_NikA_DppA_OppA_like_15"/>
    <property type="match status" value="1"/>
</dbReference>
<proteinExistence type="inferred from homology"/>
<evidence type="ECO:0000256" key="4">
    <source>
        <dbReference type="SAM" id="MobiDB-lite"/>
    </source>
</evidence>
<name>A0A239GBR1_9NOCA</name>
<gene>
    <name evidence="6" type="ORF">SAMN05421642_104160</name>
</gene>
<sequence length="568" mass="62387">MTLRRFRTSMSGRQSTPRPSRRRGIHLLFTAVTATSLLLTGCAASTVASPNDDADAGEPVSGGTLKFALLDAPANLDPHSGGSYPESLITSNTADKLTYQNPETGAIEPWLAKSWEINDDLTEFTFHLRDDVTFNDGTKFDANSVVENFDILGRGNEALNIPAVTAYWVGYQNTVALDPYTAKVTFDRPSAGFLQALSHYFSGIVGHSTLQLNKADRALPQNIVTTGPFTVTEHVYQQKTVLTKREGYNWAPASRKHNGDAYLDTVEIDVIPEASVRTGALQSGDVDAILDVNSTDEQPLTAAGYRIVPQLIPGRDIAFDFKTDQFPTNDQSVREAIKLGWSRDALQKTVLTDSYKISSSVLSERVPGWKDCSSDLTEDQEKAKQILDDAGWKEGSDGIREKDGQKLTVKLLGINNLVINKPAYELIQQNLKEVGIDLQLNVLPIPDYTAASKQQNTWNITAANTSRGDVSVLEQTYSPLYTNASRIQKDNPIYQEAVDTLAAVSATLDPDKRAEASATAQDFLLNKYVLSVPVYNPAQVTAVSPSVHNVEYEAQSRNVFYDTWLDPR</sequence>
<evidence type="ECO:0000256" key="1">
    <source>
        <dbReference type="ARBA" id="ARBA00005695"/>
    </source>
</evidence>
<dbReference type="GO" id="GO:0043190">
    <property type="term" value="C:ATP-binding cassette (ABC) transporter complex"/>
    <property type="evidence" value="ECO:0007669"/>
    <property type="project" value="InterPro"/>
</dbReference>
<dbReference type="InterPro" id="IPR030678">
    <property type="entry name" value="Peptide/Ni-bd"/>
</dbReference>
<protein>
    <submittedName>
        <fullName evidence="6">Peptide/nickel transport system substrate-binding protein</fullName>
    </submittedName>
</protein>
<dbReference type="AlphaFoldDB" id="A0A239GBR1"/>